<dbReference type="PANTHER" id="PTHR46797">
    <property type="entry name" value="HTH-TYPE TRANSCRIPTIONAL REGULATOR"/>
    <property type="match status" value="1"/>
</dbReference>
<reference evidence="4" key="1">
    <citation type="journal article" date="2019" name="Int. J. Syst. Evol. Microbiol.">
        <title>The Global Catalogue of Microorganisms (GCM) 10K type strain sequencing project: providing services to taxonomists for standard genome sequencing and annotation.</title>
        <authorList>
            <consortium name="The Broad Institute Genomics Platform"/>
            <consortium name="The Broad Institute Genome Sequencing Center for Infectious Disease"/>
            <person name="Wu L."/>
            <person name="Ma J."/>
        </authorList>
    </citation>
    <scope>NUCLEOTIDE SEQUENCE [LARGE SCALE GENOMIC DNA]</scope>
    <source>
        <strain evidence="4">JCM 14559</strain>
    </source>
</reference>
<dbReference type="CDD" id="cd00093">
    <property type="entry name" value="HTH_XRE"/>
    <property type="match status" value="1"/>
</dbReference>
<comment type="caution">
    <text evidence="3">The sequence shown here is derived from an EMBL/GenBank/DDBJ whole genome shotgun (WGS) entry which is preliminary data.</text>
</comment>
<dbReference type="PANTHER" id="PTHR46797:SF1">
    <property type="entry name" value="METHYLPHOSPHONATE SYNTHASE"/>
    <property type="match status" value="1"/>
</dbReference>
<keyword evidence="4" id="KW-1185">Reference proteome</keyword>
<evidence type="ECO:0000313" key="3">
    <source>
        <dbReference type="EMBL" id="GAA2088002.1"/>
    </source>
</evidence>
<dbReference type="InterPro" id="IPR050807">
    <property type="entry name" value="TransReg_Diox_bact_type"/>
</dbReference>
<accession>A0ABN2WAL3</accession>
<dbReference type="Gene3D" id="1.10.260.40">
    <property type="entry name" value="lambda repressor-like DNA-binding domains"/>
    <property type="match status" value="1"/>
</dbReference>
<dbReference type="InterPro" id="IPR001387">
    <property type="entry name" value="Cro/C1-type_HTH"/>
</dbReference>
<protein>
    <recommendedName>
        <fullName evidence="2">HTH cro/C1-type domain-containing protein</fullName>
    </recommendedName>
</protein>
<evidence type="ECO:0000313" key="4">
    <source>
        <dbReference type="Proteomes" id="UP001500897"/>
    </source>
</evidence>
<dbReference type="PROSITE" id="PS50943">
    <property type="entry name" value="HTH_CROC1"/>
    <property type="match status" value="1"/>
</dbReference>
<feature type="domain" description="HTH cro/C1-type" evidence="2">
    <location>
        <begin position="13"/>
        <end position="66"/>
    </location>
</feature>
<dbReference type="Proteomes" id="UP001500897">
    <property type="component" value="Unassembled WGS sequence"/>
</dbReference>
<organism evidence="3 4">
    <name type="scientific">Kitasatospora saccharophila</name>
    <dbReference type="NCBI Taxonomy" id="407973"/>
    <lineage>
        <taxon>Bacteria</taxon>
        <taxon>Bacillati</taxon>
        <taxon>Actinomycetota</taxon>
        <taxon>Actinomycetes</taxon>
        <taxon>Kitasatosporales</taxon>
        <taxon>Streptomycetaceae</taxon>
        <taxon>Kitasatospora</taxon>
    </lineage>
</organism>
<name>A0ABN2WAL3_9ACTN</name>
<dbReference type="Pfam" id="PF13560">
    <property type="entry name" value="HTH_31"/>
    <property type="match status" value="1"/>
</dbReference>
<keyword evidence="1" id="KW-0238">DNA-binding</keyword>
<dbReference type="SMART" id="SM00530">
    <property type="entry name" value="HTH_XRE"/>
    <property type="match status" value="1"/>
</dbReference>
<sequence>MTVVDQPAFGRRLRQLRLERGIKQTELAGGPVSASYISRLEMGNRLPSAQTLSYLATTLGVSLAALLAPEPPGLPELPEQPGPSAAAAGRTALAVPCAAGRCGGDAPVPARGPLLAEAAAALRDGDGRRVVDLLEPVADLVDGVPFGWGWHLLWLLAEAYGTEGRPVARVEVLRTLAECSAAWAGPGVDTARAGLLAELSVGERTIGRLAAALENGERAVGLSHRAPAAERVRALMALAAAEAEAGLLYRAAGRIPELLLLADEVVPRLAAQAYWTCAGLRGREGRTEESDRLMDRSLASLDSRDDLAGWARLRTAAGALRLRSGRTDGVEALIEQAQRAVDLVGSPGQMAVLFFLRAWLCWAEGAYDSALSYVAEAQRTGLLTFHDRLRAGLLRSRCLLALGAEAEGRTALRAVAVEAEDAGYLDLATEAWKALAAALDPA</sequence>
<evidence type="ECO:0000259" key="2">
    <source>
        <dbReference type="PROSITE" id="PS50943"/>
    </source>
</evidence>
<proteinExistence type="predicted"/>
<dbReference type="EMBL" id="BAAANS010000004">
    <property type="protein sequence ID" value="GAA2088002.1"/>
    <property type="molecule type" value="Genomic_DNA"/>
</dbReference>
<evidence type="ECO:0000256" key="1">
    <source>
        <dbReference type="ARBA" id="ARBA00023125"/>
    </source>
</evidence>
<dbReference type="InterPro" id="IPR010982">
    <property type="entry name" value="Lambda_DNA-bd_dom_sf"/>
</dbReference>
<gene>
    <name evidence="3" type="ORF">GCM10009759_09810</name>
</gene>
<dbReference type="SUPFAM" id="SSF47413">
    <property type="entry name" value="lambda repressor-like DNA-binding domains"/>
    <property type="match status" value="1"/>
</dbReference>